<feature type="signal peptide" evidence="4">
    <location>
        <begin position="1"/>
        <end position="27"/>
    </location>
</feature>
<keyword evidence="5" id="KW-0675">Receptor</keyword>
<organism evidence="5 6">
    <name type="scientific">Aquipluma nitroreducens</name>
    <dbReference type="NCBI Taxonomy" id="2010828"/>
    <lineage>
        <taxon>Bacteria</taxon>
        <taxon>Pseudomonadati</taxon>
        <taxon>Bacteroidota</taxon>
        <taxon>Bacteroidia</taxon>
        <taxon>Marinilabiliales</taxon>
        <taxon>Prolixibacteraceae</taxon>
        <taxon>Aquipluma</taxon>
    </lineage>
</organism>
<sequence length="718" mass="80343">MGYKILKAMRSILIISVFILISANSFAQALLSGKVTDSQNNPLPGANVFIQNSYDGTTSDSIGNFSFKTSQKGIQNLSASFIGYKPFLRKLDLDSSKTITLNIVLLESDDQIDEVVINAGSFEASDEKKAVVLRVFDIATTPSAQGDIFGALGTLPGVQKVGEDGRVFVRGGEGYETKTFMDGMLVASPYTSKMPDMPSRGRFSPLLFSGTLFSTGAYSAEYGQALSSIVDMKTNSIETEEQSSLSVMTVGLMGSTTRCRKNSSLSLSGDLLTTALSNKINRQQVDWTKSPVTADGTIMFRQKAGETGLYKLFGTFNTSSSGMIYPNIQTGTNQDILLNSSNIYLNNTYNSQLGEKWMMKSGLAFNYDHQNIDLDKDRIITNQKMVQAKIGFSCFLNEQTELKFGADWVNFSYEQKIRMDGNFRLPFTNNELSGFAEMEYKLTKKFATRLGFRAENSSLLNGTTIVPRFSGAYKTGDHSQISLACGEFYQNPENDYLKFAPQLKPEKANHAVMTWQYLTELKTFRVEGYLKKYNNLVKFTEQMTTNPLDYNNLGTGHAEGVDIFWRDKETFKLTDYWISYSWINARRNYKDYTMAAVPTFVSEHNLSVVYKRFLPVLNTYASLTYSFASSRPYHDPNLSGFMNAKTQQYNDISLSLTYMLNFFGKQSALHLMLNNVAGFDNVYGYNFSNTPNAAGKYESTPIRSPFVRQAILVLNIML</sequence>
<keyword evidence="6" id="KW-1185">Reference proteome</keyword>
<evidence type="ECO:0000313" key="5">
    <source>
        <dbReference type="EMBL" id="BBE19506.1"/>
    </source>
</evidence>
<dbReference type="InterPro" id="IPR008969">
    <property type="entry name" value="CarboxyPept-like_regulatory"/>
</dbReference>
<evidence type="ECO:0000256" key="3">
    <source>
        <dbReference type="ARBA" id="ARBA00023237"/>
    </source>
</evidence>
<name>A0A5K7SDG7_9BACT</name>
<protein>
    <submittedName>
        <fullName evidence="5">Outer membrane receptor protein</fullName>
    </submittedName>
</protein>
<dbReference type="Proteomes" id="UP001193389">
    <property type="component" value="Chromosome"/>
</dbReference>
<keyword evidence="2" id="KW-0472">Membrane</keyword>
<keyword evidence="4" id="KW-0732">Signal</keyword>
<dbReference type="Gene3D" id="2.60.40.1120">
    <property type="entry name" value="Carboxypeptidase-like, regulatory domain"/>
    <property type="match status" value="1"/>
</dbReference>
<proteinExistence type="predicted"/>
<comment type="subcellular location">
    <subcellularLocation>
        <location evidence="1">Cell outer membrane</location>
    </subcellularLocation>
</comment>
<dbReference type="EMBL" id="AP018694">
    <property type="protein sequence ID" value="BBE19506.1"/>
    <property type="molecule type" value="Genomic_DNA"/>
</dbReference>
<evidence type="ECO:0000256" key="4">
    <source>
        <dbReference type="SAM" id="SignalP"/>
    </source>
</evidence>
<reference evidence="5" key="1">
    <citation type="journal article" date="2020" name="Int. J. Syst. Evol. Microbiol.">
        <title>Aquipluma nitroreducens gen. nov. sp. nov., a novel facultatively anaerobic bacterium isolated from a freshwater lake.</title>
        <authorList>
            <person name="Watanabe M."/>
            <person name="Kojima H."/>
            <person name="Fukui M."/>
        </authorList>
    </citation>
    <scope>NUCLEOTIDE SEQUENCE</scope>
    <source>
        <strain evidence="5">MeG22</strain>
    </source>
</reference>
<dbReference type="InterPro" id="IPR036942">
    <property type="entry name" value="Beta-barrel_TonB_sf"/>
</dbReference>
<dbReference type="SUPFAM" id="SSF49464">
    <property type="entry name" value="Carboxypeptidase regulatory domain-like"/>
    <property type="match status" value="1"/>
</dbReference>
<dbReference type="Gene3D" id="2.40.170.20">
    <property type="entry name" value="TonB-dependent receptor, beta-barrel domain"/>
    <property type="match status" value="1"/>
</dbReference>
<dbReference type="AlphaFoldDB" id="A0A5K7SDG7"/>
<evidence type="ECO:0000313" key="6">
    <source>
        <dbReference type="Proteomes" id="UP001193389"/>
    </source>
</evidence>
<keyword evidence="3" id="KW-0998">Cell outer membrane</keyword>
<accession>A0A5K7SDG7</accession>
<dbReference type="SUPFAM" id="SSF56935">
    <property type="entry name" value="Porins"/>
    <property type="match status" value="1"/>
</dbReference>
<gene>
    <name evidence="5" type="ORF">AQPE_3691</name>
</gene>
<dbReference type="Pfam" id="PF13715">
    <property type="entry name" value="CarbopepD_reg_2"/>
    <property type="match status" value="1"/>
</dbReference>
<dbReference type="GO" id="GO:0009279">
    <property type="term" value="C:cell outer membrane"/>
    <property type="evidence" value="ECO:0007669"/>
    <property type="project" value="UniProtKB-SubCell"/>
</dbReference>
<dbReference type="KEGG" id="anf:AQPE_3691"/>
<evidence type="ECO:0000256" key="2">
    <source>
        <dbReference type="ARBA" id="ARBA00023136"/>
    </source>
</evidence>
<evidence type="ECO:0000256" key="1">
    <source>
        <dbReference type="ARBA" id="ARBA00004442"/>
    </source>
</evidence>
<feature type="chain" id="PRO_5024281540" evidence="4">
    <location>
        <begin position="28"/>
        <end position="718"/>
    </location>
</feature>